<keyword evidence="3" id="KW-0472">Membrane</keyword>
<dbReference type="EMBL" id="JBHSIM010000034">
    <property type="protein sequence ID" value="MFC4833812.1"/>
    <property type="molecule type" value="Genomic_DNA"/>
</dbReference>
<dbReference type="PANTHER" id="PTHR12526:SF638">
    <property type="entry name" value="SPORE COAT PROTEIN SA"/>
    <property type="match status" value="1"/>
</dbReference>
<organism evidence="5 6">
    <name type="scientific">Actinomycetospora chibensis</name>
    <dbReference type="NCBI Taxonomy" id="663606"/>
    <lineage>
        <taxon>Bacteria</taxon>
        <taxon>Bacillati</taxon>
        <taxon>Actinomycetota</taxon>
        <taxon>Actinomycetes</taxon>
        <taxon>Pseudonocardiales</taxon>
        <taxon>Pseudonocardiaceae</taxon>
        <taxon>Actinomycetospora</taxon>
    </lineage>
</organism>
<dbReference type="Pfam" id="PF13692">
    <property type="entry name" value="Glyco_trans_1_4"/>
    <property type="match status" value="1"/>
</dbReference>
<evidence type="ECO:0000259" key="4">
    <source>
        <dbReference type="Pfam" id="PF13439"/>
    </source>
</evidence>
<dbReference type="Proteomes" id="UP001595909">
    <property type="component" value="Unassembled WGS sequence"/>
</dbReference>
<gene>
    <name evidence="5" type="ORF">ACFPEL_15465</name>
</gene>
<dbReference type="GO" id="GO:0016757">
    <property type="term" value="F:glycosyltransferase activity"/>
    <property type="evidence" value="ECO:0007669"/>
    <property type="project" value="UniProtKB-KW"/>
</dbReference>
<keyword evidence="6" id="KW-1185">Reference proteome</keyword>
<reference evidence="6" key="1">
    <citation type="journal article" date="2019" name="Int. J. Syst. Evol. Microbiol.">
        <title>The Global Catalogue of Microorganisms (GCM) 10K type strain sequencing project: providing services to taxonomists for standard genome sequencing and annotation.</title>
        <authorList>
            <consortium name="The Broad Institute Genomics Platform"/>
            <consortium name="The Broad Institute Genome Sequencing Center for Infectious Disease"/>
            <person name="Wu L."/>
            <person name="Ma J."/>
        </authorList>
    </citation>
    <scope>NUCLEOTIDE SEQUENCE [LARGE SCALE GENOMIC DNA]</scope>
    <source>
        <strain evidence="6">CCUG 50347</strain>
    </source>
</reference>
<dbReference type="Gene3D" id="3.40.50.2000">
    <property type="entry name" value="Glycogen Phosphorylase B"/>
    <property type="match status" value="2"/>
</dbReference>
<feature type="transmembrane region" description="Helical" evidence="3">
    <location>
        <begin position="153"/>
        <end position="172"/>
    </location>
</feature>
<evidence type="ECO:0000256" key="1">
    <source>
        <dbReference type="ARBA" id="ARBA00022676"/>
    </source>
</evidence>
<dbReference type="Pfam" id="PF13439">
    <property type="entry name" value="Glyco_transf_4"/>
    <property type="match status" value="1"/>
</dbReference>
<feature type="transmembrane region" description="Helical" evidence="3">
    <location>
        <begin position="95"/>
        <end position="118"/>
    </location>
</feature>
<dbReference type="RefSeq" id="WP_274188590.1">
    <property type="nucleotide sequence ID" value="NZ_BAABHN010000034.1"/>
</dbReference>
<keyword evidence="3" id="KW-1133">Transmembrane helix</keyword>
<dbReference type="InterPro" id="IPR028098">
    <property type="entry name" value="Glyco_trans_4-like_N"/>
</dbReference>
<proteinExistence type="predicted"/>
<evidence type="ECO:0000313" key="6">
    <source>
        <dbReference type="Proteomes" id="UP001595909"/>
    </source>
</evidence>
<feature type="domain" description="Glycosyltransferase subfamily 4-like N-terminal" evidence="4">
    <location>
        <begin position="244"/>
        <end position="394"/>
    </location>
</feature>
<dbReference type="EC" id="2.4.-.-" evidence="5"/>
<keyword evidence="2 5" id="KW-0808">Transferase</keyword>
<feature type="transmembrane region" description="Helical" evidence="3">
    <location>
        <begin position="65"/>
        <end position="83"/>
    </location>
</feature>
<keyword evidence="3" id="KW-0812">Transmembrane</keyword>
<keyword evidence="1 5" id="KW-0328">Glycosyltransferase</keyword>
<feature type="transmembrane region" description="Helical" evidence="3">
    <location>
        <begin position="39"/>
        <end position="58"/>
    </location>
</feature>
<evidence type="ECO:0000256" key="2">
    <source>
        <dbReference type="ARBA" id="ARBA00022679"/>
    </source>
</evidence>
<protein>
    <submittedName>
        <fullName evidence="5">Glycosyltransferase</fullName>
        <ecNumber evidence="5">2.4.-.-</ecNumber>
    </submittedName>
</protein>
<evidence type="ECO:0000313" key="5">
    <source>
        <dbReference type="EMBL" id="MFC4833812.1"/>
    </source>
</evidence>
<accession>A0ABV9RKD4</accession>
<dbReference type="PANTHER" id="PTHR12526">
    <property type="entry name" value="GLYCOSYLTRANSFERASE"/>
    <property type="match status" value="1"/>
</dbReference>
<evidence type="ECO:0000256" key="3">
    <source>
        <dbReference type="SAM" id="Phobius"/>
    </source>
</evidence>
<comment type="caution">
    <text evidence="5">The sequence shown here is derived from an EMBL/GenBank/DDBJ whole genome shotgun (WGS) entry which is preliminary data.</text>
</comment>
<dbReference type="SUPFAM" id="SSF53756">
    <property type="entry name" value="UDP-Glycosyltransferase/glycogen phosphorylase"/>
    <property type="match status" value="1"/>
</dbReference>
<sequence length="592" mass="60603">MSLIRVLLPIVAVVGTVPPAIVGLDGASVPVTELLVPPSAALVLGGVGLTAAGVWRLVSLGARVASVVGALGAAVLLAEGIAVGAEFEPIESPGLVYGAAGGAVAGAGLVGVLLRWRCRSRRVPPPRRNLRGRLMGGGAVVALLALTRTWVPAWLVAVGIVGIVLVGLPLLVGRLRGRIPLTAVPADPGTTVGGGGALLVDADVHATIEVEPANPTRRVLSAPILRVLHLGPGDPGTDATASAEINRRLAGAGHEITVLSPCLLDDRARDGHHRRGGLRWGPCRRVRPWALLAYAAAAIIAARDVEADLVVEEFIAPLGSLAIPRWTRRPVVAVAQWLPAPPPTDRWAPLLGLRWWAIQTHCSVITCSPTAGAALTGAGVRADVAVVGSGIDVAAQHVAPEPRGEDIVVLVGPVDGGAPAASLFLHAWALAAPGLTGQLVLLGTGPHESDLRQGAARLGLAQRVEFADEADPAARHARVASARLAVVAPGTPSAAAPTAALEALSVGTMVLGPDTAALREVVPPTVGMLVSSTGQDDRDVAALAHALRALHTDQQRIAAAATHGPELARRHDRDVLTSQTEDIYRAAIARDS</sequence>
<name>A0ABV9RKD4_9PSEU</name>